<keyword evidence="2" id="KW-0946">Virion</keyword>
<evidence type="ECO:0000313" key="3">
    <source>
        <dbReference type="EMBL" id="DBA54799.1"/>
    </source>
</evidence>
<protein>
    <submittedName>
        <fullName evidence="3">Polyprotein</fullName>
    </submittedName>
</protein>
<name>A0AAT9JHB3_9SECO</name>
<sequence>MGDNLFTDAELNALKKSYMADMDYAGLLERTRRLKESKLSGDPQKYMTLEEIMGLPPVPGFSISPNVQNKEVPKSQSEGASKFYKLPEVKKKSILPNDYETFSSSNWHALAHSTGKAEVRATEVTTDFISDHGVACVELIPSRTMAAVDDRLNPFVAVKDCENKIVEVGAVELEVRGLAARNSDMQIGSVLLDTRHAKNKNAVLAGSLVQAANTDQHVLMYPATRLALHPDINRKIQVVSHSDNSDFEEAEVAAKINVRALSEVFDSRRTSHPTKKTIIATASDDIMATKYKDTNCLVVSGRHNVVKEFHGMNIPMPRSVSMRMTDVGDFCFDDKGRKSVSFFPKTGVTALSLVTREIEKIGNLNDAGPSRSQPKVCCSKHSKEGCDKCVQGAGSQITLSDLGFSEFFEAKLPQGIVLKEWLPAARLQVSVPLSTNPGTEVFSLPIGEKLNQAFPGTNYLTVMSWYSISVQAKIGASGTISSKGTLRVLYDARSTLSVYPSRERALMLPGVNFQPGRTEDVLFEFEAVTVGGQLNHAVSAGFLKVVLLDHVGGFTNDFYFDIDLSVKLHEIFNAVERPFGFRPYSSEQFSLAERTRAWLPLGTLVHSMEIKDNLTKGSNFVFPLNPNLPASDGAQYYPSLSSSVLERATMWRGTLVVSLYFSLPVAAGGRFSVAIAPNTGDGWTLSQHSLFGEKTFDLRSTRKVTVPIPYTAWFGFNRCGEGNLLGGDLLSPNNNPRLILSTLSGIYFPGTDKTGSIFCIFEGIHNFSCAGCSDTVNRVQGTMIRSIPAMSEAESAVISAGESSGEMEKRIRAEEIFRRKLKEEFSEQDNALSIKRKEEEERKALQVAREAEVAQLKIYNSLLPKGLATLYIRVTKSPAYSLLILPVCPDLVLPTVGPEGSEFTGSNNPVLSHRAQEFAFWRGHLEFCFEVRRKTTFTSKVSPVIEVTLKPPSAHKEPDFVVGKEAALEGKVANWIMDFSLDSYRTLLIEEPNWSSWKVTQNPVADYSVLGITGWLEIRMPSGSFAEAGIELLMISVKEQLEFMSPAPPNPITKTVQDAVRVWENHHPVV</sequence>
<evidence type="ECO:0000256" key="2">
    <source>
        <dbReference type="ARBA" id="ARBA00022844"/>
    </source>
</evidence>
<dbReference type="GO" id="GO:0044423">
    <property type="term" value="C:virion component"/>
    <property type="evidence" value="ECO:0007669"/>
    <property type="project" value="UniProtKB-KW"/>
</dbReference>
<evidence type="ECO:0000256" key="1">
    <source>
        <dbReference type="ARBA" id="ARBA00004328"/>
    </source>
</evidence>
<dbReference type="InterPro" id="IPR029053">
    <property type="entry name" value="Viral_coat"/>
</dbReference>
<dbReference type="Gene3D" id="2.60.120.20">
    <property type="match status" value="1"/>
</dbReference>
<reference evidence="3" key="2">
    <citation type="journal article" date="2024" name="Arch. Virol.">
        <title>Probing of plant transcriptomes reveals the hidden genetic diversity of the family Secoviridae.</title>
        <authorList>
            <person name="Sidharthan V.K."/>
            <person name="Reddy V."/>
            <person name="Kiran G."/>
            <person name="Rajeswari V."/>
            <person name="Baranwal V.K."/>
            <person name="Kumar M.K."/>
            <person name="Kumar K.S."/>
        </authorList>
    </citation>
    <scope>NUCLEOTIDE SEQUENCE</scope>
    <source>
        <strain evidence="3">Sca tac</strain>
    </source>
</reference>
<dbReference type="SUPFAM" id="SSF88633">
    <property type="entry name" value="Positive stranded ssRNA viruses"/>
    <property type="match status" value="1"/>
</dbReference>
<accession>A0AAT9JHB3</accession>
<organism evidence="3">
    <name type="scientific">Beach cabbage stralarivirus</name>
    <dbReference type="NCBI Taxonomy" id="3115811"/>
    <lineage>
        <taxon>Viruses</taxon>
        <taxon>Riboviria</taxon>
        <taxon>Orthornavirae</taxon>
        <taxon>Pisuviricota</taxon>
        <taxon>Pisoniviricetes</taxon>
        <taxon>Picornavirales</taxon>
        <taxon>Secoviridae</taxon>
        <taxon>Stralarivirus</taxon>
    </lineage>
</organism>
<proteinExistence type="predicted"/>
<comment type="subcellular location">
    <subcellularLocation>
        <location evidence="1">Virion</location>
    </subcellularLocation>
</comment>
<dbReference type="EMBL" id="BK065130">
    <property type="protein sequence ID" value="DBA54799.1"/>
    <property type="molecule type" value="Genomic_RNA"/>
</dbReference>
<reference evidence="3" key="1">
    <citation type="submission" date="2023-11" db="EMBL/GenBank/DDBJ databases">
        <authorList>
            <person name="Sidharthan V.K."/>
            <person name="Reddy V."/>
            <person name="Kiran G."/>
            <person name="Rajeswari V."/>
            <person name="Baranwal V.K."/>
        </authorList>
    </citation>
    <scope>NUCLEOTIDE SEQUENCE</scope>
    <source>
        <strain evidence="3">Sca tac</strain>
    </source>
</reference>